<sequence>MPNEPSPFVLETCEILKRNFSFTDSKPPKALDIACGNGRHSKILAQMGFEVDGLDISCVALENLANIPYITPILADLDTFTLPQTHYDVILDSFFLDRNLFDAIIKALKPNAMLIFETFIDKSSHQPLNNKILYAGELEAVFSSKRGFQILHQSIYKQNRKDTHTINPAYQHIMRFIAQYKPCSQTHTNTTKSL</sequence>
<name>Q7VK62_HELHP</name>
<proteinExistence type="predicted"/>
<gene>
    <name evidence="1" type="primary">tehB</name>
    <name evidence="1" type="ordered locus">HH_0030</name>
</gene>
<protein>
    <recommendedName>
        <fullName evidence="3">Tellurite resistance methyltransferase TehB-like domain-containing protein</fullName>
    </recommendedName>
</protein>
<dbReference type="AlphaFoldDB" id="Q7VK62"/>
<dbReference type="Proteomes" id="UP000002495">
    <property type="component" value="Chromosome"/>
</dbReference>
<dbReference type="HOGENOM" id="CLU_056435_5_3_7"/>
<dbReference type="EMBL" id="AE017125">
    <property type="protein sequence ID" value="AAP76627.1"/>
    <property type="molecule type" value="Genomic_DNA"/>
</dbReference>
<evidence type="ECO:0008006" key="3">
    <source>
        <dbReference type="Google" id="ProtNLM"/>
    </source>
</evidence>
<dbReference type="Pfam" id="PF13489">
    <property type="entry name" value="Methyltransf_23"/>
    <property type="match status" value="1"/>
</dbReference>
<evidence type="ECO:0000313" key="2">
    <source>
        <dbReference type="Proteomes" id="UP000002495"/>
    </source>
</evidence>
<organism evidence="1 2">
    <name type="scientific">Helicobacter hepaticus (strain ATCC 51449 / 3B1)</name>
    <dbReference type="NCBI Taxonomy" id="235279"/>
    <lineage>
        <taxon>Bacteria</taxon>
        <taxon>Pseudomonadati</taxon>
        <taxon>Campylobacterota</taxon>
        <taxon>Epsilonproteobacteria</taxon>
        <taxon>Campylobacterales</taxon>
        <taxon>Helicobacteraceae</taxon>
        <taxon>Helicobacter</taxon>
    </lineage>
</organism>
<dbReference type="CDD" id="cd02440">
    <property type="entry name" value="AdoMet_MTases"/>
    <property type="match status" value="1"/>
</dbReference>
<dbReference type="STRING" id="235279.HH_0030"/>
<dbReference type="InterPro" id="IPR029063">
    <property type="entry name" value="SAM-dependent_MTases_sf"/>
</dbReference>
<reference evidence="1 2" key="1">
    <citation type="journal article" date="2003" name="Proc. Natl. Acad. Sci. U.S.A.">
        <title>The complete genome sequence of the carcinogenic bacterium Helicobacter hepaticus.</title>
        <authorList>
            <person name="Suerbaum S."/>
            <person name="Josenhans C."/>
            <person name="Sterzenbach T."/>
            <person name="Drescher B."/>
            <person name="Brandt P."/>
            <person name="Bell M."/>
            <person name="Droege M."/>
            <person name="Fartmann B."/>
            <person name="Fischer H.-P."/>
            <person name="Ge Z."/>
            <person name="Hoerster A."/>
            <person name="Holland R."/>
            <person name="Klein K."/>
            <person name="Koenig J."/>
            <person name="Macko L."/>
            <person name="Mendz G.L."/>
            <person name="Nyakatura G."/>
            <person name="Schauer D.B."/>
            <person name="Shen Z."/>
            <person name="Weber J."/>
            <person name="Frosch M."/>
            <person name="Fox J.G."/>
        </authorList>
    </citation>
    <scope>NUCLEOTIDE SEQUENCE [LARGE SCALE GENOMIC DNA]</scope>
    <source>
        <strain evidence="2">ATCC 51449 / 3B1</strain>
    </source>
</reference>
<dbReference type="Gene3D" id="3.40.50.150">
    <property type="entry name" value="Vaccinia Virus protein VP39"/>
    <property type="match status" value="1"/>
</dbReference>
<dbReference type="SUPFAM" id="SSF53335">
    <property type="entry name" value="S-adenosyl-L-methionine-dependent methyltransferases"/>
    <property type="match status" value="1"/>
</dbReference>
<accession>Q7VK62</accession>
<keyword evidence="2" id="KW-1185">Reference proteome</keyword>
<dbReference type="eggNOG" id="COG2227">
    <property type="taxonomic scope" value="Bacteria"/>
</dbReference>
<evidence type="ECO:0000313" key="1">
    <source>
        <dbReference type="EMBL" id="AAP76627.1"/>
    </source>
</evidence>
<dbReference type="KEGG" id="hhe:HH_0030"/>